<reference evidence="2" key="1">
    <citation type="journal article" date="2023" name="G3 (Bethesda)">
        <title>Whole genome assembly and annotation of the endangered Caribbean coral Acropora cervicornis.</title>
        <authorList>
            <person name="Selwyn J.D."/>
            <person name="Vollmer S.V."/>
        </authorList>
    </citation>
    <scope>NUCLEOTIDE SEQUENCE</scope>
    <source>
        <strain evidence="2">K2</strain>
    </source>
</reference>
<organism evidence="2 3">
    <name type="scientific">Acropora cervicornis</name>
    <name type="common">Staghorn coral</name>
    <dbReference type="NCBI Taxonomy" id="6130"/>
    <lineage>
        <taxon>Eukaryota</taxon>
        <taxon>Metazoa</taxon>
        <taxon>Cnidaria</taxon>
        <taxon>Anthozoa</taxon>
        <taxon>Hexacorallia</taxon>
        <taxon>Scleractinia</taxon>
        <taxon>Astrocoeniina</taxon>
        <taxon>Acroporidae</taxon>
        <taxon>Acropora</taxon>
    </lineage>
</organism>
<feature type="region of interest" description="Disordered" evidence="1">
    <location>
        <begin position="1"/>
        <end position="29"/>
    </location>
</feature>
<sequence>MRAHRSSFKRNSSENETPKPRPIHHPIRQDPIVILSSRTYANRKFSDDRSSKDDERVTKMVMAMVKNGNGNANGNGIGDGYGEDSYKCNGKN</sequence>
<protein>
    <submittedName>
        <fullName evidence="2">Uncharacterized protein</fullName>
    </submittedName>
</protein>
<evidence type="ECO:0000313" key="3">
    <source>
        <dbReference type="Proteomes" id="UP001249851"/>
    </source>
</evidence>
<feature type="region of interest" description="Disordered" evidence="1">
    <location>
        <begin position="66"/>
        <end position="92"/>
    </location>
</feature>
<feature type="compositionally biased region" description="Gly residues" evidence="1">
    <location>
        <begin position="71"/>
        <end position="80"/>
    </location>
</feature>
<dbReference type="AlphaFoldDB" id="A0AAD9UTG4"/>
<reference evidence="2" key="2">
    <citation type="journal article" date="2023" name="Science">
        <title>Genomic signatures of disease resistance in endangered staghorn corals.</title>
        <authorList>
            <person name="Vollmer S.V."/>
            <person name="Selwyn J.D."/>
            <person name="Despard B.A."/>
            <person name="Roesel C.L."/>
        </authorList>
    </citation>
    <scope>NUCLEOTIDE SEQUENCE</scope>
    <source>
        <strain evidence="2">K2</strain>
    </source>
</reference>
<accession>A0AAD9UTG4</accession>
<proteinExistence type="predicted"/>
<evidence type="ECO:0000256" key="1">
    <source>
        <dbReference type="SAM" id="MobiDB-lite"/>
    </source>
</evidence>
<dbReference type="Proteomes" id="UP001249851">
    <property type="component" value="Unassembled WGS sequence"/>
</dbReference>
<evidence type="ECO:0000313" key="2">
    <source>
        <dbReference type="EMBL" id="KAK2549077.1"/>
    </source>
</evidence>
<name>A0AAD9UTG4_ACRCE</name>
<gene>
    <name evidence="2" type="ORF">P5673_030579</name>
</gene>
<dbReference type="EMBL" id="JARQWQ010000132">
    <property type="protein sequence ID" value="KAK2549077.1"/>
    <property type="molecule type" value="Genomic_DNA"/>
</dbReference>
<comment type="caution">
    <text evidence="2">The sequence shown here is derived from an EMBL/GenBank/DDBJ whole genome shotgun (WGS) entry which is preliminary data.</text>
</comment>
<keyword evidence="3" id="KW-1185">Reference proteome</keyword>